<dbReference type="GO" id="GO:0006208">
    <property type="term" value="P:pyrimidine nucleobase catabolic process"/>
    <property type="evidence" value="ECO:0007669"/>
    <property type="project" value="TreeGrafter"/>
</dbReference>
<reference evidence="3 4" key="1">
    <citation type="submission" date="2018-03" db="EMBL/GenBank/DDBJ databases">
        <title>Genomic Encyclopedia of Type Strains, Phase III (KMG-III): the genomes of soil and plant-associated and newly described type strains.</title>
        <authorList>
            <person name="Whitman W."/>
        </authorList>
    </citation>
    <scope>NUCLEOTIDE SEQUENCE [LARGE SCALE GENOMIC DNA]</scope>
    <source>
        <strain evidence="3 4">CGMCC 4.7125</strain>
    </source>
</reference>
<dbReference type="SUPFAM" id="SSF50475">
    <property type="entry name" value="FMN-binding split barrel"/>
    <property type="match status" value="1"/>
</dbReference>
<dbReference type="SMART" id="SM00903">
    <property type="entry name" value="Flavin_Reduct"/>
    <property type="match status" value="1"/>
</dbReference>
<accession>A0A2T0LZL9</accession>
<proteinExistence type="predicted"/>
<keyword evidence="1" id="KW-0560">Oxidoreductase</keyword>
<dbReference type="InterPro" id="IPR012349">
    <property type="entry name" value="Split_barrel_FMN-bd"/>
</dbReference>
<organism evidence="3 4">
    <name type="scientific">Prauserella shujinwangii</name>
    <dbReference type="NCBI Taxonomy" id="1453103"/>
    <lineage>
        <taxon>Bacteria</taxon>
        <taxon>Bacillati</taxon>
        <taxon>Actinomycetota</taxon>
        <taxon>Actinomycetes</taxon>
        <taxon>Pseudonocardiales</taxon>
        <taxon>Pseudonocardiaceae</taxon>
        <taxon>Prauserella</taxon>
    </lineage>
</organism>
<dbReference type="GO" id="GO:0010181">
    <property type="term" value="F:FMN binding"/>
    <property type="evidence" value="ECO:0007669"/>
    <property type="project" value="InterPro"/>
</dbReference>
<gene>
    <name evidence="3" type="ORF">B0I33_103603</name>
</gene>
<comment type="caution">
    <text evidence="3">The sequence shown here is derived from an EMBL/GenBank/DDBJ whole genome shotgun (WGS) entry which is preliminary data.</text>
</comment>
<dbReference type="RefSeq" id="WP_219927164.1">
    <property type="nucleotide sequence ID" value="NZ_PVNH01000003.1"/>
</dbReference>
<dbReference type="InterPro" id="IPR050268">
    <property type="entry name" value="NADH-dep_flavin_reductase"/>
</dbReference>
<keyword evidence="4" id="KW-1185">Reference proteome</keyword>
<name>A0A2T0LZL9_9PSEU</name>
<dbReference type="GO" id="GO:0042602">
    <property type="term" value="F:riboflavin reductase (NADPH) activity"/>
    <property type="evidence" value="ECO:0007669"/>
    <property type="project" value="TreeGrafter"/>
</dbReference>
<dbReference type="Proteomes" id="UP000238362">
    <property type="component" value="Unassembled WGS sequence"/>
</dbReference>
<sequence>MAERFRAAFRNHPAGVAVVTADDGTGPAGLTATSVVSVSAEPALLAFSVSARSSAAPCLTRAGSVVVHLLGAGGLDLARRFATGGIDRFAAPVRWTRLPTGEPLLFGVDSWLRGPVADRVAAGDATVVIVRVEQVGLGVRTGPPLVYRDRSWYALGDAAALT</sequence>
<dbReference type="InterPro" id="IPR002563">
    <property type="entry name" value="Flavin_Rdtase-like_dom"/>
</dbReference>
<dbReference type="Pfam" id="PF01613">
    <property type="entry name" value="Flavin_Reduct"/>
    <property type="match status" value="1"/>
</dbReference>
<evidence type="ECO:0000313" key="3">
    <source>
        <dbReference type="EMBL" id="PRX49566.1"/>
    </source>
</evidence>
<dbReference type="EMBL" id="PVNH01000003">
    <property type="protein sequence ID" value="PRX49566.1"/>
    <property type="molecule type" value="Genomic_DNA"/>
</dbReference>
<protein>
    <submittedName>
        <fullName evidence="3">Flavin reductase (DIM6/NTAB) family NADH-FMN oxidoreductase RutF</fullName>
    </submittedName>
</protein>
<dbReference type="PANTHER" id="PTHR30466">
    <property type="entry name" value="FLAVIN REDUCTASE"/>
    <property type="match status" value="1"/>
</dbReference>
<evidence type="ECO:0000256" key="1">
    <source>
        <dbReference type="ARBA" id="ARBA00023002"/>
    </source>
</evidence>
<feature type="domain" description="Flavin reductase like" evidence="2">
    <location>
        <begin position="9"/>
        <end position="154"/>
    </location>
</feature>
<dbReference type="AlphaFoldDB" id="A0A2T0LZL9"/>
<dbReference type="PANTHER" id="PTHR30466:SF1">
    <property type="entry name" value="FMN REDUCTASE (NADH) RUTF"/>
    <property type="match status" value="1"/>
</dbReference>
<evidence type="ECO:0000259" key="2">
    <source>
        <dbReference type="SMART" id="SM00903"/>
    </source>
</evidence>
<evidence type="ECO:0000313" key="4">
    <source>
        <dbReference type="Proteomes" id="UP000238362"/>
    </source>
</evidence>
<dbReference type="Gene3D" id="2.30.110.10">
    <property type="entry name" value="Electron Transport, Fmn-binding Protein, Chain A"/>
    <property type="match status" value="1"/>
</dbReference>